<dbReference type="PANTHER" id="PTHR37534">
    <property type="entry name" value="TRANSCRIPTIONAL ACTIVATOR PROTEIN UGA3"/>
    <property type="match status" value="1"/>
</dbReference>
<dbReference type="InterPro" id="IPR021858">
    <property type="entry name" value="Fun_TF"/>
</dbReference>
<dbReference type="InterPro" id="IPR001138">
    <property type="entry name" value="Zn2Cys6_DnaBD"/>
</dbReference>
<dbReference type="InterPro" id="IPR036864">
    <property type="entry name" value="Zn2-C6_fun-type_DNA-bd_sf"/>
</dbReference>
<dbReference type="EMBL" id="JBFXLS010000138">
    <property type="protein sequence ID" value="KAL2813785.1"/>
    <property type="molecule type" value="Genomic_DNA"/>
</dbReference>
<keyword evidence="5" id="KW-0539">Nucleus</keyword>
<gene>
    <name evidence="7" type="ORF">BDW59DRAFT_154672</name>
</gene>
<dbReference type="SUPFAM" id="SSF57701">
    <property type="entry name" value="Zn2/Cys6 DNA-binding domain"/>
    <property type="match status" value="1"/>
</dbReference>
<sequence>MVVVVQIMHLHLQGSNFLLPSSLFIGTYKRLILSIAKVPRFFMAPNKSPLQEASSKRTGRSRSRAGCARCRGRRQKCDETRPQCGRCHLVGANCSYMMNIRWGGRDFHRSRFGDCRVRRVGKLPLIRYKPFKIILYSTGELCQPDVKCSADRKDQTQPLGMNINQFPDLAPDQRDLIQYFTCQASAMISCHSQMQDETCQVLMSLSSGSTALLYSLLAFAAGHRASHTTDKVEERRLRLQMIQLKAKGMRDLQQEIALQLQSGVPLVASSLMLCLGSLCHEGDDYTSWRAHLRGAKAAFSTISAAELARNGSHSSYRCCGFRTP</sequence>
<dbReference type="PANTHER" id="PTHR37534:SF15">
    <property type="entry name" value="ZN(II)2CYS6 TRANSCRIPTION FACTOR (EUROFUNG)"/>
    <property type="match status" value="1"/>
</dbReference>
<evidence type="ECO:0000313" key="7">
    <source>
        <dbReference type="EMBL" id="KAL2813785.1"/>
    </source>
</evidence>
<name>A0ABR4HE64_9EURO</name>
<dbReference type="SMART" id="SM00066">
    <property type="entry name" value="GAL4"/>
    <property type="match status" value="1"/>
</dbReference>
<dbReference type="Pfam" id="PF00172">
    <property type="entry name" value="Zn_clus"/>
    <property type="match status" value="1"/>
</dbReference>
<evidence type="ECO:0000256" key="1">
    <source>
        <dbReference type="ARBA" id="ARBA00004123"/>
    </source>
</evidence>
<dbReference type="Gene3D" id="4.10.240.10">
    <property type="entry name" value="Zn(2)-C6 fungal-type DNA-binding domain"/>
    <property type="match status" value="1"/>
</dbReference>
<evidence type="ECO:0000256" key="4">
    <source>
        <dbReference type="ARBA" id="ARBA00023163"/>
    </source>
</evidence>
<keyword evidence="4" id="KW-0804">Transcription</keyword>
<proteinExistence type="predicted"/>
<comment type="caution">
    <text evidence="7">The sequence shown here is derived from an EMBL/GenBank/DDBJ whole genome shotgun (WGS) entry which is preliminary data.</text>
</comment>
<dbReference type="PROSITE" id="PS00463">
    <property type="entry name" value="ZN2_CY6_FUNGAL_1"/>
    <property type="match status" value="1"/>
</dbReference>
<accession>A0ABR4HE64</accession>
<protein>
    <recommendedName>
        <fullName evidence="6">Zn(2)-C6 fungal-type domain-containing protein</fullName>
    </recommendedName>
</protein>
<evidence type="ECO:0000256" key="3">
    <source>
        <dbReference type="ARBA" id="ARBA00023125"/>
    </source>
</evidence>
<keyword evidence="8" id="KW-1185">Reference proteome</keyword>
<feature type="domain" description="Zn(2)-C6 fungal-type" evidence="6">
    <location>
        <begin position="66"/>
        <end position="96"/>
    </location>
</feature>
<dbReference type="Pfam" id="PF11951">
    <property type="entry name" value="Fungal_trans_2"/>
    <property type="match status" value="1"/>
</dbReference>
<evidence type="ECO:0000259" key="6">
    <source>
        <dbReference type="PROSITE" id="PS50048"/>
    </source>
</evidence>
<keyword evidence="2" id="KW-0805">Transcription regulation</keyword>
<dbReference type="CDD" id="cd00067">
    <property type="entry name" value="GAL4"/>
    <property type="match status" value="1"/>
</dbReference>
<dbReference type="PROSITE" id="PS50048">
    <property type="entry name" value="ZN2_CY6_FUNGAL_2"/>
    <property type="match status" value="1"/>
</dbReference>
<keyword evidence="3" id="KW-0238">DNA-binding</keyword>
<evidence type="ECO:0000256" key="2">
    <source>
        <dbReference type="ARBA" id="ARBA00023015"/>
    </source>
</evidence>
<dbReference type="Proteomes" id="UP001610335">
    <property type="component" value="Unassembled WGS sequence"/>
</dbReference>
<evidence type="ECO:0000313" key="8">
    <source>
        <dbReference type="Proteomes" id="UP001610335"/>
    </source>
</evidence>
<evidence type="ECO:0000256" key="5">
    <source>
        <dbReference type="ARBA" id="ARBA00023242"/>
    </source>
</evidence>
<reference evidence="7 8" key="1">
    <citation type="submission" date="2024-07" db="EMBL/GenBank/DDBJ databases">
        <title>Section-level genome sequencing and comparative genomics of Aspergillus sections Usti and Cavernicolus.</title>
        <authorList>
            <consortium name="Lawrence Berkeley National Laboratory"/>
            <person name="Nybo J.L."/>
            <person name="Vesth T.C."/>
            <person name="Theobald S."/>
            <person name="Frisvad J.C."/>
            <person name="Larsen T.O."/>
            <person name="Kjaerboelling I."/>
            <person name="Rothschild-Mancinelli K."/>
            <person name="Lyhne E.K."/>
            <person name="Kogle M.E."/>
            <person name="Barry K."/>
            <person name="Clum A."/>
            <person name="Na H."/>
            <person name="Ledsgaard L."/>
            <person name="Lin J."/>
            <person name="Lipzen A."/>
            <person name="Kuo A."/>
            <person name="Riley R."/>
            <person name="Mondo S."/>
            <person name="LaButti K."/>
            <person name="Haridas S."/>
            <person name="Pangalinan J."/>
            <person name="Salamov A.A."/>
            <person name="Simmons B.A."/>
            <person name="Magnuson J.K."/>
            <person name="Chen J."/>
            <person name="Drula E."/>
            <person name="Henrissat B."/>
            <person name="Wiebenga A."/>
            <person name="Lubbers R.J."/>
            <person name="Gomes A.C."/>
            <person name="Makela M.R."/>
            <person name="Stajich J."/>
            <person name="Grigoriev I.V."/>
            <person name="Mortensen U.H."/>
            <person name="De vries R.P."/>
            <person name="Baker S.E."/>
            <person name="Andersen M.R."/>
        </authorList>
    </citation>
    <scope>NUCLEOTIDE SEQUENCE [LARGE SCALE GENOMIC DNA]</scope>
    <source>
        <strain evidence="7 8">CBS 600.67</strain>
    </source>
</reference>
<comment type="subcellular location">
    <subcellularLocation>
        <location evidence="1">Nucleus</location>
    </subcellularLocation>
</comment>
<organism evidence="7 8">
    <name type="scientific">Aspergillus cavernicola</name>
    <dbReference type="NCBI Taxonomy" id="176166"/>
    <lineage>
        <taxon>Eukaryota</taxon>
        <taxon>Fungi</taxon>
        <taxon>Dikarya</taxon>
        <taxon>Ascomycota</taxon>
        <taxon>Pezizomycotina</taxon>
        <taxon>Eurotiomycetes</taxon>
        <taxon>Eurotiomycetidae</taxon>
        <taxon>Eurotiales</taxon>
        <taxon>Aspergillaceae</taxon>
        <taxon>Aspergillus</taxon>
        <taxon>Aspergillus subgen. Nidulantes</taxon>
    </lineage>
</organism>